<keyword evidence="3" id="KW-0735">Signal-anchor</keyword>
<dbReference type="Gene3D" id="3.40.30.10">
    <property type="entry name" value="Glutaredoxin"/>
    <property type="match status" value="1"/>
</dbReference>
<accession>A0A543BCQ5</accession>
<evidence type="ECO:0000256" key="5">
    <source>
        <dbReference type="ARBA" id="ARBA00023284"/>
    </source>
</evidence>
<evidence type="ECO:0000256" key="3">
    <source>
        <dbReference type="ARBA" id="ARBA00022968"/>
    </source>
</evidence>
<protein>
    <submittedName>
        <fullName evidence="7">Peroxiredoxin</fullName>
    </submittedName>
</protein>
<dbReference type="InterPro" id="IPR013766">
    <property type="entry name" value="Thioredoxin_domain"/>
</dbReference>
<dbReference type="PANTHER" id="PTHR42852:SF6">
    <property type="entry name" value="THIOL:DISULFIDE INTERCHANGE PROTEIN DSBE"/>
    <property type="match status" value="1"/>
</dbReference>
<dbReference type="InterPro" id="IPR050553">
    <property type="entry name" value="Thioredoxin_ResA/DsbE_sf"/>
</dbReference>
<dbReference type="Pfam" id="PF08534">
    <property type="entry name" value="Redoxin"/>
    <property type="match status" value="1"/>
</dbReference>
<dbReference type="GO" id="GO:0030313">
    <property type="term" value="C:cell envelope"/>
    <property type="evidence" value="ECO:0007669"/>
    <property type="project" value="UniProtKB-SubCell"/>
</dbReference>
<gene>
    <name evidence="7" type="ORF">FB560_4113</name>
</gene>
<comment type="caution">
    <text evidence="7">The sequence shown here is derived from an EMBL/GenBank/DDBJ whole genome shotgun (WGS) entry which is preliminary data.</text>
</comment>
<dbReference type="PANTHER" id="PTHR42852">
    <property type="entry name" value="THIOL:DISULFIDE INTERCHANGE PROTEIN DSBE"/>
    <property type="match status" value="1"/>
</dbReference>
<sequence>MRKLGIVPLASTVIPPRSGRSSRTVRSRRALGAALAAVLAIGLSACAPDPVSESFLSGENTGYVAADGAIVEIPVADRGETVAFGGVTEDGETFDSADLAGQVTVVNFWYAGCAPCRVEAEDLESVWQQYEDQGVSFVGINTRDQADTAKAFSEEFGVTYPSLIDVDTAEAKLAFAEAVPIAATPTTLVLDKQGRVAARIIGPIDGTSILSTLVKDALAEKS</sequence>
<evidence type="ECO:0000256" key="2">
    <source>
        <dbReference type="ARBA" id="ARBA00022748"/>
    </source>
</evidence>
<dbReference type="SUPFAM" id="SSF52833">
    <property type="entry name" value="Thioredoxin-like"/>
    <property type="match status" value="1"/>
</dbReference>
<feature type="domain" description="Thioredoxin" evidence="6">
    <location>
        <begin position="73"/>
        <end position="222"/>
    </location>
</feature>
<dbReference type="PROSITE" id="PS51352">
    <property type="entry name" value="THIOREDOXIN_2"/>
    <property type="match status" value="1"/>
</dbReference>
<dbReference type="InterPro" id="IPR017937">
    <property type="entry name" value="Thioredoxin_CS"/>
</dbReference>
<dbReference type="GO" id="GO:0017004">
    <property type="term" value="P:cytochrome complex assembly"/>
    <property type="evidence" value="ECO:0007669"/>
    <property type="project" value="UniProtKB-KW"/>
</dbReference>
<dbReference type="AlphaFoldDB" id="A0A543BCQ5"/>
<dbReference type="PROSITE" id="PS00194">
    <property type="entry name" value="THIOREDOXIN_1"/>
    <property type="match status" value="1"/>
</dbReference>
<evidence type="ECO:0000256" key="4">
    <source>
        <dbReference type="ARBA" id="ARBA00023157"/>
    </source>
</evidence>
<keyword evidence="2" id="KW-0201">Cytochrome c-type biogenesis</keyword>
<evidence type="ECO:0000256" key="1">
    <source>
        <dbReference type="ARBA" id="ARBA00004196"/>
    </source>
</evidence>
<dbReference type="Proteomes" id="UP000317209">
    <property type="component" value="Unassembled WGS sequence"/>
</dbReference>
<keyword evidence="3" id="KW-0812">Transmembrane</keyword>
<dbReference type="InterPro" id="IPR013740">
    <property type="entry name" value="Redoxin"/>
</dbReference>
<keyword evidence="8" id="KW-1185">Reference proteome</keyword>
<name>A0A543BCQ5_9MICO</name>
<proteinExistence type="predicted"/>
<evidence type="ECO:0000259" key="6">
    <source>
        <dbReference type="PROSITE" id="PS51352"/>
    </source>
</evidence>
<dbReference type="CDD" id="cd02966">
    <property type="entry name" value="TlpA_like_family"/>
    <property type="match status" value="1"/>
</dbReference>
<dbReference type="GO" id="GO:0016491">
    <property type="term" value="F:oxidoreductase activity"/>
    <property type="evidence" value="ECO:0007669"/>
    <property type="project" value="InterPro"/>
</dbReference>
<keyword evidence="4" id="KW-1015">Disulfide bond</keyword>
<dbReference type="InterPro" id="IPR036249">
    <property type="entry name" value="Thioredoxin-like_sf"/>
</dbReference>
<organism evidence="7 8">
    <name type="scientific">Microbacterium saperdae</name>
    <dbReference type="NCBI Taxonomy" id="69368"/>
    <lineage>
        <taxon>Bacteria</taxon>
        <taxon>Bacillati</taxon>
        <taxon>Actinomycetota</taxon>
        <taxon>Actinomycetes</taxon>
        <taxon>Micrococcales</taxon>
        <taxon>Microbacteriaceae</taxon>
        <taxon>Microbacterium</taxon>
    </lineage>
</organism>
<reference evidence="7 8" key="1">
    <citation type="submission" date="2019-06" db="EMBL/GenBank/DDBJ databases">
        <title>Sequencing the genomes of 1000 actinobacteria strains.</title>
        <authorList>
            <person name="Klenk H.-P."/>
        </authorList>
    </citation>
    <scope>NUCLEOTIDE SEQUENCE [LARGE SCALE GENOMIC DNA]</scope>
    <source>
        <strain evidence="7 8">DSM 20169</strain>
    </source>
</reference>
<comment type="subcellular location">
    <subcellularLocation>
        <location evidence="1">Cell envelope</location>
    </subcellularLocation>
</comment>
<dbReference type="EMBL" id="VFOX01000002">
    <property type="protein sequence ID" value="TQL82617.1"/>
    <property type="molecule type" value="Genomic_DNA"/>
</dbReference>
<evidence type="ECO:0000313" key="8">
    <source>
        <dbReference type="Proteomes" id="UP000317209"/>
    </source>
</evidence>
<keyword evidence="5" id="KW-0676">Redox-active center</keyword>
<evidence type="ECO:0000313" key="7">
    <source>
        <dbReference type="EMBL" id="TQL82617.1"/>
    </source>
</evidence>